<keyword evidence="5" id="KW-0547">Nucleotide-binding</keyword>
<dbReference type="InterPro" id="IPR017907">
    <property type="entry name" value="Znf_RING_CS"/>
</dbReference>
<dbReference type="SMART" id="SM00490">
    <property type="entry name" value="HELICc"/>
    <property type="match status" value="1"/>
</dbReference>
<keyword evidence="7 14" id="KW-0863">Zinc-finger</keyword>
<dbReference type="RefSeq" id="XP_003957062.1">
    <property type="nucleotide sequence ID" value="XM_003957013.1"/>
</dbReference>
<dbReference type="SUPFAM" id="SSF57850">
    <property type="entry name" value="RING/U-box"/>
    <property type="match status" value="1"/>
</dbReference>
<keyword evidence="13" id="KW-0539">Nucleus</keyword>
<proteinExistence type="inferred from homology"/>
<dbReference type="SMART" id="SM00910">
    <property type="entry name" value="HIRAN"/>
    <property type="match status" value="1"/>
</dbReference>
<dbReference type="InParanoid" id="H2AU77"/>
<keyword evidence="10" id="KW-0862">Zinc</keyword>
<dbReference type="SMART" id="SM00184">
    <property type="entry name" value="RING"/>
    <property type="match status" value="1"/>
</dbReference>
<evidence type="ECO:0000256" key="3">
    <source>
        <dbReference type="ARBA" id="ARBA00013412"/>
    </source>
</evidence>
<evidence type="ECO:0000256" key="2">
    <source>
        <dbReference type="ARBA" id="ARBA00007025"/>
    </source>
</evidence>
<dbReference type="Pfam" id="PF08797">
    <property type="entry name" value="HIRAN"/>
    <property type="match status" value="1"/>
</dbReference>
<dbReference type="InterPro" id="IPR001650">
    <property type="entry name" value="Helicase_C-like"/>
</dbReference>
<dbReference type="PROSITE" id="PS00518">
    <property type="entry name" value="ZF_RING_1"/>
    <property type="match status" value="1"/>
</dbReference>
<reference evidence="19 20" key="1">
    <citation type="journal article" date="2011" name="Proc. Natl. Acad. Sci. U.S.A.">
        <title>Evolutionary erosion of yeast sex chromosomes by mating-type switching accidents.</title>
        <authorList>
            <person name="Gordon J.L."/>
            <person name="Armisen D."/>
            <person name="Proux-Wera E."/>
            <person name="Oheigeartaigh S.S."/>
            <person name="Byrne K.P."/>
            <person name="Wolfe K.H."/>
        </authorList>
    </citation>
    <scope>NUCLEOTIDE SEQUENCE [LARGE SCALE GENOMIC DNA]</scope>
    <source>
        <strain evidence="20">ATCC 22294 / BCRC 22015 / CBS 2517 / CECT 1963 / NBRC 1671 / NRRL Y-8276</strain>
    </source>
</reference>
<keyword evidence="11" id="KW-0067">ATP-binding</keyword>
<evidence type="ECO:0000259" key="18">
    <source>
        <dbReference type="PROSITE" id="PS51194"/>
    </source>
</evidence>
<dbReference type="SMART" id="SM00487">
    <property type="entry name" value="DEXDc"/>
    <property type="match status" value="1"/>
</dbReference>
<keyword evidence="12" id="KW-0234">DNA repair</keyword>
<dbReference type="Proteomes" id="UP000005220">
    <property type="component" value="Chromosome 4"/>
</dbReference>
<keyword evidence="6" id="KW-0227">DNA damage</keyword>
<dbReference type="PROSITE" id="PS51194">
    <property type="entry name" value="HELICASE_CTER"/>
    <property type="match status" value="1"/>
</dbReference>
<dbReference type="GO" id="GO:0016818">
    <property type="term" value="F:hydrolase activity, acting on acid anhydrides, in phosphorus-containing anhydrides"/>
    <property type="evidence" value="ECO:0007669"/>
    <property type="project" value="InterPro"/>
</dbReference>
<protein>
    <recommendedName>
        <fullName evidence="3">DNA repair protein RAD5</fullName>
    </recommendedName>
</protein>
<feature type="domain" description="Helicase ATP-binding" evidence="17">
    <location>
        <begin position="502"/>
        <end position="709"/>
    </location>
</feature>
<evidence type="ECO:0000256" key="1">
    <source>
        <dbReference type="ARBA" id="ARBA00004123"/>
    </source>
</evidence>
<evidence type="ECO:0000256" key="10">
    <source>
        <dbReference type="ARBA" id="ARBA00022833"/>
    </source>
</evidence>
<dbReference type="InterPro" id="IPR027417">
    <property type="entry name" value="P-loop_NTPase"/>
</dbReference>
<evidence type="ECO:0000256" key="13">
    <source>
        <dbReference type="ARBA" id="ARBA00023242"/>
    </source>
</evidence>
<dbReference type="Gene3D" id="3.30.40.10">
    <property type="entry name" value="Zinc/RING finger domain, C3HC4 (zinc finger)"/>
    <property type="match status" value="1"/>
</dbReference>
<dbReference type="PANTHER" id="PTHR45626:SF22">
    <property type="entry name" value="DNA REPAIR PROTEIN RAD5"/>
    <property type="match status" value="1"/>
</dbReference>
<dbReference type="InterPro" id="IPR014905">
    <property type="entry name" value="HIRAN"/>
</dbReference>
<keyword evidence="4" id="KW-0479">Metal-binding</keyword>
<dbReference type="InterPro" id="IPR013083">
    <property type="entry name" value="Znf_RING/FYVE/PHD"/>
</dbReference>
<dbReference type="OrthoDB" id="2801544at2759"/>
<evidence type="ECO:0000256" key="8">
    <source>
        <dbReference type="ARBA" id="ARBA00022801"/>
    </source>
</evidence>
<dbReference type="InterPro" id="IPR001841">
    <property type="entry name" value="Znf_RING"/>
</dbReference>
<gene>
    <name evidence="19" type="primary">KAFR0D02790</name>
    <name evidence="19" type="ORF">KAFR_0D02790</name>
</gene>
<dbReference type="EMBL" id="HE650824">
    <property type="protein sequence ID" value="CCF57927.1"/>
    <property type="molecule type" value="Genomic_DNA"/>
</dbReference>
<dbReference type="CDD" id="cd18793">
    <property type="entry name" value="SF2_C_SNF"/>
    <property type="match status" value="1"/>
</dbReference>
<dbReference type="GeneID" id="13885885"/>
<dbReference type="FunCoup" id="H2AU77">
    <property type="interactions" value="1099"/>
</dbReference>
<dbReference type="PROSITE" id="PS51192">
    <property type="entry name" value="HELICASE_ATP_BIND_1"/>
    <property type="match status" value="1"/>
</dbReference>
<evidence type="ECO:0000256" key="6">
    <source>
        <dbReference type="ARBA" id="ARBA00022763"/>
    </source>
</evidence>
<dbReference type="STRING" id="1071382.H2AU77"/>
<dbReference type="GO" id="GO:0004386">
    <property type="term" value="F:helicase activity"/>
    <property type="evidence" value="ECO:0007669"/>
    <property type="project" value="UniProtKB-KW"/>
</dbReference>
<accession>H2AU77</accession>
<evidence type="ECO:0000256" key="9">
    <source>
        <dbReference type="ARBA" id="ARBA00022806"/>
    </source>
</evidence>
<dbReference type="InterPro" id="IPR050628">
    <property type="entry name" value="SNF2_RAD54_helicase_TF"/>
</dbReference>
<dbReference type="GO" id="GO:0006281">
    <property type="term" value="P:DNA repair"/>
    <property type="evidence" value="ECO:0007669"/>
    <property type="project" value="UniProtKB-KW"/>
</dbReference>
<dbReference type="Pfam" id="PF00271">
    <property type="entry name" value="Helicase_C"/>
    <property type="match status" value="1"/>
</dbReference>
<evidence type="ECO:0000256" key="12">
    <source>
        <dbReference type="ARBA" id="ARBA00023204"/>
    </source>
</evidence>
<dbReference type="InterPro" id="IPR049730">
    <property type="entry name" value="SNF2/RAD54-like_C"/>
</dbReference>
<comment type="subcellular location">
    <subcellularLocation>
        <location evidence="1">Nucleus</location>
    </subcellularLocation>
</comment>
<dbReference type="HOGENOM" id="CLU_000315_2_5_1"/>
<feature type="region of interest" description="Disordered" evidence="15">
    <location>
        <begin position="115"/>
        <end position="144"/>
    </location>
</feature>
<evidence type="ECO:0000313" key="20">
    <source>
        <dbReference type="Proteomes" id="UP000005220"/>
    </source>
</evidence>
<evidence type="ECO:0000259" key="16">
    <source>
        <dbReference type="PROSITE" id="PS50089"/>
    </source>
</evidence>
<evidence type="ECO:0000313" key="19">
    <source>
        <dbReference type="EMBL" id="CCF57927.1"/>
    </source>
</evidence>
<dbReference type="PROSITE" id="PS50089">
    <property type="entry name" value="ZF_RING_2"/>
    <property type="match status" value="1"/>
</dbReference>
<feature type="domain" description="RING-type" evidence="16">
    <location>
        <begin position="893"/>
        <end position="940"/>
    </location>
</feature>
<keyword evidence="9" id="KW-0347">Helicase</keyword>
<sequence length="1147" mass="132225">MIETEQNDSEKKRFFKDELESSQETQLIFDKSLENKSSFLFADHSVEDVPKSQAESVIPEGNVTMQVFCTELKSIIPEMSDNICEELYNKFRDSQDRLSNAITYYFEHYNNEKKDMFDQTPSSPAPAASSSSSGTPSSQWLFTQSKRRKTYGERNIERLKPNIRWKRFIGALQVTAMATRPTIRPLKYGTELKLLKTSSSPKIYDTTGRKKSTMANYVRVFDNKESRELGRFSEDIAQTIYPLLDTDEISFEVTMVYCGNKRLSIGDNFILQVDCFLSSLLFDSSKNGYAPDVNHDFHRRSWENSKKGIVETEEELQRRSRTTALISLFDKLSLRPILKEAEDTEKINKSFTNDTEVIDLEDDETLDRIMSQDSEALEATTHNEDSMNLNQLKNFYNITQSSDSLKILPETEPSKDVFKLELRKYQKQGLTWMLRREHEFEKAAGDDKEIDSNMMNPLWRQFMWPKNMSWTAQKLEDHCEDLSEDIFFYANLHTGEFSFEKPILKTMTRGGILSDEMGLGKTISTLALISTVPYDSEAIGKKLFKTETALSDTDETFKRRPYASKTSLVVVPMSLLNQWSDEFQKANASSTMYSEVYYGGNVTNLKKLLTQVKNPPTIVFTTYGIVQNEWSKLLKEHKDKDMSEPTTGLFSLDFYRIVIDEGHIIRNRSAATSKAIMNLSSKCRWVLTGTPIINRLDDLYSLVKFLALEPWSQIGYWKAFVSTPFENKNYKQAFDVVNAILEPVLLRRTKQMKDTNGKPLVELPPKEIRVEKLKLNKSQEGVYKLLLDRAESSVRSGLARGDLLKKYSTILVHILRLRQVCCDVRLIGTQDENDEDLLNSNSFFSQASDNDIMLKDALSESYECNFTQEDLDAAISRLQEKYTKKEQLKSLECSICTTEPIKFEKLIFLECGHPYCEGCLAEYFEYQKQKKLNSKCPNCRLTISSNRLLTVDRNGISDNITFIQYNNNPKSAKIAALLRHLQQLQDSSSGEHVVVFSQFSSYLDILERELSEFLPAKTTKIYKFDGRLSLKERSTILSDFQVKDFAKQKILLLSLKAGGVGLNLTCASHAFMMDPWWSPSMEDQAIDRIHRIGQQNSVNVTRFIIENSIEEKMLRIQERKRTIGEAMDADEDERRKRRIEEIKMLFE</sequence>
<evidence type="ECO:0000256" key="5">
    <source>
        <dbReference type="ARBA" id="ARBA00022741"/>
    </source>
</evidence>
<dbReference type="InterPro" id="IPR000330">
    <property type="entry name" value="SNF2_N"/>
</dbReference>
<dbReference type="eggNOG" id="KOG1001">
    <property type="taxonomic scope" value="Eukaryota"/>
</dbReference>
<dbReference type="GO" id="GO:0005524">
    <property type="term" value="F:ATP binding"/>
    <property type="evidence" value="ECO:0007669"/>
    <property type="project" value="UniProtKB-KW"/>
</dbReference>
<evidence type="ECO:0000256" key="11">
    <source>
        <dbReference type="ARBA" id="ARBA00022840"/>
    </source>
</evidence>
<dbReference type="PANTHER" id="PTHR45626">
    <property type="entry name" value="TRANSCRIPTION TERMINATION FACTOR 2-RELATED"/>
    <property type="match status" value="1"/>
</dbReference>
<dbReference type="AlphaFoldDB" id="H2AU77"/>
<dbReference type="CDD" id="cd18008">
    <property type="entry name" value="DEXDc_SHPRH-like"/>
    <property type="match status" value="1"/>
</dbReference>
<dbReference type="Pfam" id="PF00176">
    <property type="entry name" value="SNF2-rel_dom"/>
    <property type="match status" value="1"/>
</dbReference>
<feature type="compositionally biased region" description="Low complexity" evidence="15">
    <location>
        <begin position="120"/>
        <end position="138"/>
    </location>
</feature>
<dbReference type="Pfam" id="PF13639">
    <property type="entry name" value="zf-RING_2"/>
    <property type="match status" value="1"/>
</dbReference>
<dbReference type="GO" id="GO:0005634">
    <property type="term" value="C:nucleus"/>
    <property type="evidence" value="ECO:0007669"/>
    <property type="project" value="UniProtKB-SubCell"/>
</dbReference>
<comment type="similarity">
    <text evidence="2">Belongs to the SNF2/RAD54 helicase family.</text>
</comment>
<dbReference type="KEGG" id="kaf:KAFR_0D02790"/>
<dbReference type="GO" id="GO:0003676">
    <property type="term" value="F:nucleic acid binding"/>
    <property type="evidence" value="ECO:0007669"/>
    <property type="project" value="InterPro"/>
</dbReference>
<name>H2AU77_KAZAF</name>
<evidence type="ECO:0000256" key="14">
    <source>
        <dbReference type="PROSITE-ProRule" id="PRU00175"/>
    </source>
</evidence>
<dbReference type="GO" id="GO:0008270">
    <property type="term" value="F:zinc ion binding"/>
    <property type="evidence" value="ECO:0007669"/>
    <property type="project" value="UniProtKB-KW"/>
</dbReference>
<feature type="domain" description="Helicase C-terminal" evidence="18">
    <location>
        <begin position="976"/>
        <end position="1143"/>
    </location>
</feature>
<keyword evidence="20" id="KW-1185">Reference proteome</keyword>
<dbReference type="Gene3D" id="3.40.50.10810">
    <property type="entry name" value="Tandem AAA-ATPase domain"/>
    <property type="match status" value="1"/>
</dbReference>
<dbReference type="InterPro" id="IPR014001">
    <property type="entry name" value="Helicase_ATP-bd"/>
</dbReference>
<dbReference type="InterPro" id="IPR038718">
    <property type="entry name" value="SNF2-like_sf"/>
</dbReference>
<dbReference type="Gene3D" id="3.40.50.300">
    <property type="entry name" value="P-loop containing nucleotide triphosphate hydrolases"/>
    <property type="match status" value="1"/>
</dbReference>
<dbReference type="SUPFAM" id="SSF52540">
    <property type="entry name" value="P-loop containing nucleoside triphosphate hydrolases"/>
    <property type="match status" value="2"/>
</dbReference>
<organism evidence="19 20">
    <name type="scientific">Kazachstania africana (strain ATCC 22294 / BCRC 22015 / CBS 2517 / CECT 1963 / NBRC 1671 / NRRL Y-8276)</name>
    <name type="common">Yeast</name>
    <name type="synonym">Kluyveromyces africanus</name>
    <dbReference type="NCBI Taxonomy" id="1071382"/>
    <lineage>
        <taxon>Eukaryota</taxon>
        <taxon>Fungi</taxon>
        <taxon>Dikarya</taxon>
        <taxon>Ascomycota</taxon>
        <taxon>Saccharomycotina</taxon>
        <taxon>Saccharomycetes</taxon>
        <taxon>Saccharomycetales</taxon>
        <taxon>Saccharomycetaceae</taxon>
        <taxon>Kazachstania</taxon>
    </lineage>
</organism>
<evidence type="ECO:0000259" key="17">
    <source>
        <dbReference type="PROSITE" id="PS51192"/>
    </source>
</evidence>
<dbReference type="GO" id="GO:0008094">
    <property type="term" value="F:ATP-dependent activity, acting on DNA"/>
    <property type="evidence" value="ECO:0007669"/>
    <property type="project" value="TreeGrafter"/>
</dbReference>
<evidence type="ECO:0000256" key="7">
    <source>
        <dbReference type="ARBA" id="ARBA00022771"/>
    </source>
</evidence>
<evidence type="ECO:0000256" key="15">
    <source>
        <dbReference type="SAM" id="MobiDB-lite"/>
    </source>
</evidence>
<evidence type="ECO:0000256" key="4">
    <source>
        <dbReference type="ARBA" id="ARBA00022723"/>
    </source>
</evidence>
<keyword evidence="8" id="KW-0378">Hydrolase</keyword>